<feature type="compositionally biased region" description="Pro residues" evidence="1">
    <location>
        <begin position="115"/>
        <end position="135"/>
    </location>
</feature>
<sequence>MRHERSHPLPSLLTSFRTCSVVSSRLVSPPPPLLQNCGDRARKGGSRAKGAMEGHAEPCPLCDNMKRRRLVRSSSSEAPRSAPPDVPPDRNSRSDPTPAVASSAGHPHLHRAPLLWPPAPSPDSSPSPPKTPPAVSPALCSTHPLDSSSTSSRTPDAPLPTTALPNIIPQPPTPMTSPTSEGDAGPRRQPGAHARDGNAEEEEGENCKKVGRDLSSRFPPSSS</sequence>
<accession>A0A1D1Y092</accession>
<gene>
    <name evidence="2" type="ORF">g.118505</name>
</gene>
<proteinExistence type="predicted"/>
<feature type="region of interest" description="Disordered" evidence="1">
    <location>
        <begin position="24"/>
        <end position="223"/>
    </location>
</feature>
<dbReference type="AlphaFoldDB" id="A0A1D1Y092"/>
<feature type="non-terminal residue" evidence="2">
    <location>
        <position position="223"/>
    </location>
</feature>
<feature type="compositionally biased region" description="Low complexity" evidence="1">
    <location>
        <begin position="147"/>
        <end position="165"/>
    </location>
</feature>
<name>A0A1D1Y092_9ARAE</name>
<dbReference type="EMBL" id="GDJX01019882">
    <property type="protein sequence ID" value="JAT48054.1"/>
    <property type="molecule type" value="Transcribed_RNA"/>
</dbReference>
<evidence type="ECO:0000256" key="1">
    <source>
        <dbReference type="SAM" id="MobiDB-lite"/>
    </source>
</evidence>
<protein>
    <submittedName>
        <fullName evidence="2">Uncharacterized protein</fullName>
    </submittedName>
</protein>
<reference evidence="2" key="1">
    <citation type="submission" date="2015-07" db="EMBL/GenBank/DDBJ databases">
        <title>Transcriptome Assembly of Anthurium amnicola.</title>
        <authorList>
            <person name="Suzuki J."/>
        </authorList>
    </citation>
    <scope>NUCLEOTIDE SEQUENCE</scope>
</reference>
<evidence type="ECO:0000313" key="2">
    <source>
        <dbReference type="EMBL" id="JAT48054.1"/>
    </source>
</evidence>
<organism evidence="2">
    <name type="scientific">Anthurium amnicola</name>
    <dbReference type="NCBI Taxonomy" id="1678845"/>
    <lineage>
        <taxon>Eukaryota</taxon>
        <taxon>Viridiplantae</taxon>
        <taxon>Streptophyta</taxon>
        <taxon>Embryophyta</taxon>
        <taxon>Tracheophyta</taxon>
        <taxon>Spermatophyta</taxon>
        <taxon>Magnoliopsida</taxon>
        <taxon>Liliopsida</taxon>
        <taxon>Araceae</taxon>
        <taxon>Pothoideae</taxon>
        <taxon>Potheae</taxon>
        <taxon>Anthurium</taxon>
    </lineage>
</organism>
<feature type="compositionally biased region" description="Basic and acidic residues" evidence="1">
    <location>
        <begin position="205"/>
        <end position="215"/>
    </location>
</feature>